<organism evidence="1 2">
    <name type="scientific">Microbacterium paraoxydans</name>
    <dbReference type="NCBI Taxonomy" id="199592"/>
    <lineage>
        <taxon>Bacteria</taxon>
        <taxon>Bacillati</taxon>
        <taxon>Actinomycetota</taxon>
        <taxon>Actinomycetes</taxon>
        <taxon>Micrococcales</taxon>
        <taxon>Microbacteriaceae</taxon>
        <taxon>Microbacterium</taxon>
    </lineage>
</organism>
<proteinExistence type="predicted"/>
<accession>A0A1H1LBU1</accession>
<name>A0A1H1LBU1_9MICO</name>
<dbReference type="RefSeq" id="WP_060921033.1">
    <property type="nucleotide sequence ID" value="NZ_LT629770.1"/>
</dbReference>
<sequence length="225" mass="24525">MDPLTIIDPNAAHDQWVREHEWHLAILPDLIDAIVDATLPDIPVGGGSRFDKDQITGGGYLDNMRALDAYTVSSGGRIIGQGAAADARELWYELITYLGAAAQVVSRPIRPVPPIGNTVDADPLTARGEALIAVGWLIDHGDRIAEAPVLDKEPTDLFALIRHLRGRYGVFPHPRRARLAICTVCGETTVRTWWATSRDGRARSVEVKTCSTCGDEHREDEGTAS</sequence>
<evidence type="ECO:0000313" key="2">
    <source>
        <dbReference type="Proteomes" id="UP000182126"/>
    </source>
</evidence>
<dbReference type="EMBL" id="LT629770">
    <property type="protein sequence ID" value="SDR71820.1"/>
    <property type="molecule type" value="Genomic_DNA"/>
</dbReference>
<gene>
    <name evidence="1" type="ORF">SAMN04489809_0062</name>
</gene>
<dbReference type="Proteomes" id="UP000182126">
    <property type="component" value="Chromosome I"/>
</dbReference>
<evidence type="ECO:0000313" key="1">
    <source>
        <dbReference type="EMBL" id="SDR71820.1"/>
    </source>
</evidence>
<reference evidence="1 2" key="1">
    <citation type="submission" date="2016-10" db="EMBL/GenBank/DDBJ databases">
        <authorList>
            <person name="de Groot N.N."/>
        </authorList>
    </citation>
    <scope>NUCLEOTIDE SEQUENCE [LARGE SCALE GENOMIC DNA]</scope>
    <source>
        <strain evidence="1 2">DSM 15019</strain>
    </source>
</reference>
<dbReference type="GeneID" id="36298790"/>
<protein>
    <submittedName>
        <fullName evidence="1">Uncharacterized protein</fullName>
    </submittedName>
</protein>
<dbReference type="AlphaFoldDB" id="A0A1H1LBU1"/>